<evidence type="ECO:0000256" key="2">
    <source>
        <dbReference type="SAM" id="Phobius"/>
    </source>
</evidence>
<gene>
    <name evidence="3" type="ORF">GJV18_00790</name>
</gene>
<keyword evidence="2" id="KW-0812">Transmembrane</keyword>
<dbReference type="RefSeq" id="WP_160342822.1">
    <property type="nucleotide sequence ID" value="NZ_WKJZ01000001.1"/>
</dbReference>
<dbReference type="InterPro" id="IPR007470">
    <property type="entry name" value="HemX"/>
</dbReference>
<feature type="compositionally biased region" description="Low complexity" evidence="1">
    <location>
        <begin position="13"/>
        <end position="22"/>
    </location>
</feature>
<organism evidence="3 4">
    <name type="scientific">Pseudomonas xionganensis</name>
    <dbReference type="NCBI Taxonomy" id="2654845"/>
    <lineage>
        <taxon>Bacteria</taxon>
        <taxon>Pseudomonadati</taxon>
        <taxon>Pseudomonadota</taxon>
        <taxon>Gammaproteobacteria</taxon>
        <taxon>Pseudomonadales</taxon>
        <taxon>Pseudomonadaceae</taxon>
        <taxon>Pseudomonas</taxon>
    </lineage>
</organism>
<keyword evidence="2" id="KW-1133">Transmembrane helix</keyword>
<evidence type="ECO:0000313" key="3">
    <source>
        <dbReference type="EMBL" id="MVW73837.1"/>
    </source>
</evidence>
<keyword evidence="4" id="KW-1185">Reference proteome</keyword>
<feature type="compositionally biased region" description="Polar residues" evidence="1">
    <location>
        <begin position="1"/>
        <end position="12"/>
    </location>
</feature>
<protein>
    <submittedName>
        <fullName evidence="3">Heme biosynthesis operon protein HemX</fullName>
    </submittedName>
</protein>
<reference evidence="3 4" key="1">
    <citation type="submission" date="2019-11" db="EMBL/GenBank/DDBJ databases">
        <title>Pseudomonas flavidum sp. nov., isolated from Baiyang Lake.</title>
        <authorList>
            <person name="Zhao Y."/>
        </authorList>
    </citation>
    <scope>NUCLEOTIDE SEQUENCE [LARGE SCALE GENOMIC DNA]</scope>
    <source>
        <strain evidence="4">R-22-3 w-18</strain>
    </source>
</reference>
<feature type="transmembrane region" description="Helical" evidence="2">
    <location>
        <begin position="39"/>
        <end position="59"/>
    </location>
</feature>
<keyword evidence="2" id="KW-0472">Membrane</keyword>
<accession>A0A6I4KP96</accession>
<evidence type="ECO:0000313" key="4">
    <source>
        <dbReference type="Proteomes" id="UP000429555"/>
    </source>
</evidence>
<dbReference type="Proteomes" id="UP000429555">
    <property type="component" value="Unassembled WGS sequence"/>
</dbReference>
<evidence type="ECO:0000256" key="1">
    <source>
        <dbReference type="SAM" id="MobiDB-lite"/>
    </source>
</evidence>
<dbReference type="EMBL" id="WKJZ01000001">
    <property type="protein sequence ID" value="MVW73837.1"/>
    <property type="molecule type" value="Genomic_DNA"/>
</dbReference>
<proteinExistence type="predicted"/>
<dbReference type="AlphaFoldDB" id="A0A6I4KP96"/>
<dbReference type="Pfam" id="PF04375">
    <property type="entry name" value="HemX"/>
    <property type="match status" value="1"/>
</dbReference>
<dbReference type="PANTHER" id="PTHR38043:SF1">
    <property type="entry name" value="PROTEIN HEMX"/>
    <property type="match status" value="1"/>
</dbReference>
<name>A0A6I4KP96_9PSED</name>
<sequence>MSEATPPQEQQQSVTDSTSSTPVSPPSAPRPPKARGNGLAFCALLVGAAGAAAGAWGLWQLQGLQQREQQQLEQLQQLMGQTASLGQASQVLEQRVQQLPPATELDSQRRLLSQLQGDQQLLNQRLESVLGASRQDWRLAEAEHLLRLASLRLSALQDINSAEALVAGADEILRSQDDPAAFAAREQLAKSLEALRTTFDPDRTGLFLQLGALRDQAASLNPLNPNFATDGGVLGELAASEPTSWWAEWLEVMSRYVRLDFNAAETIRPLLAGQSLGQVRLALSMAFEQAQWAALHGHTEVYQQALRQASEVLQGHFNAENPDSRALAARIDELRQRPIEVQVPDLADSLVALQAYIARKQSAREALGSDAESQEARP</sequence>
<feature type="region of interest" description="Disordered" evidence="1">
    <location>
        <begin position="1"/>
        <end position="34"/>
    </location>
</feature>
<comment type="caution">
    <text evidence="3">The sequence shown here is derived from an EMBL/GenBank/DDBJ whole genome shotgun (WGS) entry which is preliminary data.</text>
</comment>
<dbReference type="PANTHER" id="PTHR38043">
    <property type="entry name" value="PROTEIN HEMX"/>
    <property type="match status" value="1"/>
</dbReference>